<dbReference type="InterPro" id="IPR030976">
    <property type="entry name" value="Mod_pep_NH_fam"/>
</dbReference>
<reference evidence="2 3" key="1">
    <citation type="submission" date="2016-10" db="EMBL/GenBank/DDBJ databases">
        <authorList>
            <person name="de Groot N.N."/>
        </authorList>
    </citation>
    <scope>NUCLEOTIDE SEQUENCE [LARGE SCALE GENOMIC DNA]</scope>
    <source>
        <strain evidence="2 3">DSM 16957</strain>
    </source>
</reference>
<evidence type="ECO:0000256" key="1">
    <source>
        <dbReference type="SAM" id="MobiDB-lite"/>
    </source>
</evidence>
<keyword evidence="3" id="KW-1185">Reference proteome</keyword>
<accession>A0A1G6X2X5</accession>
<feature type="compositionally biased region" description="Basic and acidic residues" evidence="1">
    <location>
        <begin position="11"/>
        <end position="20"/>
    </location>
</feature>
<feature type="compositionally biased region" description="Polar residues" evidence="1">
    <location>
        <begin position="1"/>
        <end position="10"/>
    </location>
</feature>
<evidence type="ECO:0000313" key="2">
    <source>
        <dbReference type="EMBL" id="SDD72448.1"/>
    </source>
</evidence>
<dbReference type="Proteomes" id="UP000199603">
    <property type="component" value="Unassembled WGS sequence"/>
</dbReference>
<sequence length="125" mass="13597">MSQFDALNRSTLDHSAHAFDRSSAADTGTPPQQAPRPRLSQQQALELVRLLASSDSFRALTLNHPQQALEQLGLAPEAALRLLEPSAATTCRLADKAVFAELLDAMQAGATAYRMDMSVPQIRIR</sequence>
<evidence type="ECO:0000313" key="3">
    <source>
        <dbReference type="Proteomes" id="UP000199603"/>
    </source>
</evidence>
<feature type="region of interest" description="Disordered" evidence="1">
    <location>
        <begin position="1"/>
        <end position="40"/>
    </location>
</feature>
<dbReference type="EMBL" id="FNAG01000006">
    <property type="protein sequence ID" value="SDD72448.1"/>
    <property type="molecule type" value="Genomic_DNA"/>
</dbReference>
<dbReference type="NCBIfam" id="TIGR04509">
    <property type="entry name" value="mod_pep_NH_fam"/>
    <property type="match status" value="1"/>
</dbReference>
<protein>
    <submittedName>
        <fullName evidence="2">Putative modified peptide</fullName>
    </submittedName>
</protein>
<name>A0A1G6X2X5_9GAMM</name>
<dbReference type="RefSeq" id="WP_176764147.1">
    <property type="nucleotide sequence ID" value="NZ_FNAG01000006.1"/>
</dbReference>
<organism evidence="2 3">
    <name type="scientific">Aquimonas voraii</name>
    <dbReference type="NCBI Taxonomy" id="265719"/>
    <lineage>
        <taxon>Bacteria</taxon>
        <taxon>Pseudomonadati</taxon>
        <taxon>Pseudomonadota</taxon>
        <taxon>Gammaproteobacteria</taxon>
        <taxon>Lysobacterales</taxon>
        <taxon>Lysobacteraceae</taxon>
        <taxon>Aquimonas</taxon>
    </lineage>
</organism>
<proteinExistence type="predicted"/>
<gene>
    <name evidence="2" type="ORF">SAMN04488509_10613</name>
</gene>
<dbReference type="AlphaFoldDB" id="A0A1G6X2X5"/>